<comment type="caution">
    <text evidence="5">The sequence shown here is derived from an EMBL/GenBank/DDBJ whole genome shotgun (WGS) entry which is preliminary data.</text>
</comment>
<evidence type="ECO:0000313" key="5">
    <source>
        <dbReference type="EMBL" id="KAL1795476.1"/>
    </source>
</evidence>
<evidence type="ECO:0000259" key="4">
    <source>
        <dbReference type="Pfam" id="PF01494"/>
    </source>
</evidence>
<dbReference type="Pfam" id="PF01494">
    <property type="entry name" value="FAD_binding_3"/>
    <property type="match status" value="1"/>
</dbReference>
<dbReference type="InterPro" id="IPR050641">
    <property type="entry name" value="RIFMO-like"/>
</dbReference>
<evidence type="ECO:0000313" key="6">
    <source>
        <dbReference type="Proteomes" id="UP001578633"/>
    </source>
</evidence>
<evidence type="ECO:0000256" key="1">
    <source>
        <dbReference type="ARBA" id="ARBA00022630"/>
    </source>
</evidence>
<organism evidence="5 6">
    <name type="scientific">Alternaria dauci</name>
    <dbReference type="NCBI Taxonomy" id="48095"/>
    <lineage>
        <taxon>Eukaryota</taxon>
        <taxon>Fungi</taxon>
        <taxon>Dikarya</taxon>
        <taxon>Ascomycota</taxon>
        <taxon>Pezizomycotina</taxon>
        <taxon>Dothideomycetes</taxon>
        <taxon>Pleosporomycetidae</taxon>
        <taxon>Pleosporales</taxon>
        <taxon>Pleosporineae</taxon>
        <taxon>Pleosporaceae</taxon>
        <taxon>Alternaria</taxon>
        <taxon>Alternaria sect. Porri</taxon>
    </lineage>
</organism>
<dbReference type="GeneID" id="96086022"/>
<dbReference type="Gene3D" id="3.30.9.10">
    <property type="entry name" value="D-Amino Acid Oxidase, subunit A, domain 2"/>
    <property type="match status" value="1"/>
</dbReference>
<dbReference type="NCBIfam" id="NF004780">
    <property type="entry name" value="PRK06126.1"/>
    <property type="match status" value="1"/>
</dbReference>
<dbReference type="InterPro" id="IPR002938">
    <property type="entry name" value="FAD-bd"/>
</dbReference>
<dbReference type="PANTHER" id="PTHR43004:SF21">
    <property type="entry name" value="FAD-BINDING DOMAIN-CONTAINING PROTEIN-RELATED"/>
    <property type="match status" value="1"/>
</dbReference>
<keyword evidence="2" id="KW-0274">FAD</keyword>
<proteinExistence type="predicted"/>
<feature type="domain" description="FAD-binding" evidence="4">
    <location>
        <begin position="6"/>
        <end position="371"/>
    </location>
</feature>
<dbReference type="InterPro" id="IPR036188">
    <property type="entry name" value="FAD/NAD-bd_sf"/>
</dbReference>
<evidence type="ECO:0000256" key="2">
    <source>
        <dbReference type="ARBA" id="ARBA00022827"/>
    </source>
</evidence>
<keyword evidence="3" id="KW-0560">Oxidoreductase</keyword>
<dbReference type="EMBL" id="JBHGVX010000005">
    <property type="protein sequence ID" value="KAL1795476.1"/>
    <property type="molecule type" value="Genomic_DNA"/>
</dbReference>
<dbReference type="SUPFAM" id="SSF51905">
    <property type="entry name" value="FAD/NAD(P)-binding domain"/>
    <property type="match status" value="1"/>
</dbReference>
<gene>
    <name evidence="5" type="ORF">ACET3X_005700</name>
</gene>
<keyword evidence="6" id="KW-1185">Reference proteome</keyword>
<dbReference type="PANTHER" id="PTHR43004">
    <property type="entry name" value="TRK SYSTEM POTASSIUM UPTAKE PROTEIN"/>
    <property type="match status" value="1"/>
</dbReference>
<dbReference type="Gene3D" id="3.50.50.60">
    <property type="entry name" value="FAD/NAD(P)-binding domain"/>
    <property type="match status" value="1"/>
</dbReference>
<dbReference type="Pfam" id="PF21274">
    <property type="entry name" value="Rng_hyd_C"/>
    <property type="match status" value="1"/>
</dbReference>
<dbReference type="Proteomes" id="UP001578633">
    <property type="component" value="Chromosome 5"/>
</dbReference>
<dbReference type="RefSeq" id="XP_069306060.1">
    <property type="nucleotide sequence ID" value="XM_069452545.1"/>
</dbReference>
<reference evidence="5 6" key="1">
    <citation type="submission" date="2024-09" db="EMBL/GenBank/DDBJ databases">
        <title>T2T genomes of carrot and Alternaria dauci and their utility for understanding host-pathogen interaction during carrot leaf blight disease.</title>
        <authorList>
            <person name="Liu W."/>
            <person name="Xu S."/>
            <person name="Ou C."/>
            <person name="Liu X."/>
            <person name="Zhuang F."/>
            <person name="Deng X.W."/>
        </authorList>
    </citation>
    <scope>NUCLEOTIDE SEQUENCE [LARGE SCALE GENOMIC DNA]</scope>
    <source>
        <strain evidence="5 6">A2016</strain>
    </source>
</reference>
<sequence length="602" mass="66445">MATEHETPVLIVGGGPAGLIAAQQLAVNGTRCMLVERNLDTTKWPKMDITNCRSMEILKRLGIDHGIREVGVPGNYSFDVHFSSGLSDGGEKLATWDLPSPDEWRERIRQNNDGSMPHEPYQRCSQAIFEAWLKPYIMAQPLITTHFGMNFESLVETEDKVVSTFTAQSGERHTVTSQYVIGCDGAGSRVRKSIGVNLTGGPVPSMMHLIHFKSRDLTRLHKQGQFWHIFFTHGACIIAQDEKDTWTIHVPRPVGTDISSIDPIAAVYEGLGTKDLPYQIEIDEILVTSGWRPNICLADRYTSEKGRVLLSGDAAHQNIPTGGYGMNTAVGDSFDIGWKLAAVLAGHGGPSLLSSYEIERRPVATKNIDRSGRHWMVHATYQGWCKEDPQLVYRNSEPAKQLKEKIADYVLTHDEENKDHGIELGYHYKDSPIVYSDPDNVDVPDQSIGYVPSTVPGARAPHAFLSDGKTSIHGLFGTGQQYTLVDFTAEGLYVNSFQPAAKTLGVPLRLVHLPNEEHVHQVWQRDAVLVRPDDHVAWRATLGPKDLDAGHVLRIAVGREEVQKSKDAVPAVPSIPVSEKTFTGTVGNVDQNNVAGMAVFQK</sequence>
<evidence type="ECO:0000256" key="3">
    <source>
        <dbReference type="ARBA" id="ARBA00023002"/>
    </source>
</evidence>
<dbReference type="PRINTS" id="PR00420">
    <property type="entry name" value="RNGMNOXGNASE"/>
</dbReference>
<dbReference type="Gene3D" id="3.40.30.120">
    <property type="match status" value="1"/>
</dbReference>
<name>A0ABR3UG49_9PLEO</name>
<accession>A0ABR3UG49</accession>
<protein>
    <recommendedName>
        <fullName evidence="4">FAD-binding domain-containing protein</fullName>
    </recommendedName>
</protein>
<keyword evidence="1" id="KW-0285">Flavoprotein</keyword>